<dbReference type="RefSeq" id="WP_105046799.1">
    <property type="nucleotide sequence ID" value="NZ_CP150662.1"/>
</dbReference>
<reference evidence="2 3" key="1">
    <citation type="submission" date="2016-12" db="EMBL/GenBank/DDBJ databases">
        <title>Trade-off between light-utilization and light-protection in marine flavobacteria.</title>
        <authorList>
            <person name="Kumagai Y."/>
            <person name="Yoshizawa S."/>
            <person name="Kogure K."/>
            <person name="Iwasaki W."/>
        </authorList>
    </citation>
    <scope>NUCLEOTIDE SEQUENCE [LARGE SCALE GENOMIC DNA]</scope>
    <source>
        <strain evidence="2 3">KCTC 22729</strain>
    </source>
</reference>
<organism evidence="2 3">
    <name type="scientific">Polaribacter gangjinensis</name>
    <dbReference type="NCBI Taxonomy" id="574710"/>
    <lineage>
        <taxon>Bacteria</taxon>
        <taxon>Pseudomonadati</taxon>
        <taxon>Bacteroidota</taxon>
        <taxon>Flavobacteriia</taxon>
        <taxon>Flavobacteriales</taxon>
        <taxon>Flavobacteriaceae</taxon>
    </lineage>
</organism>
<evidence type="ECO:0000313" key="2">
    <source>
        <dbReference type="EMBL" id="PQJ75652.1"/>
    </source>
</evidence>
<dbReference type="SUPFAM" id="SSF110997">
    <property type="entry name" value="Sporulation related repeat"/>
    <property type="match status" value="1"/>
</dbReference>
<gene>
    <name evidence="2" type="ORF">BTO13_10615</name>
</gene>
<dbReference type="EMBL" id="MSCL01000001">
    <property type="protein sequence ID" value="PQJ75652.1"/>
    <property type="molecule type" value="Genomic_DNA"/>
</dbReference>
<keyword evidence="3" id="KW-1185">Reference proteome</keyword>
<comment type="caution">
    <text evidence="2">The sequence shown here is derived from an EMBL/GenBank/DDBJ whole genome shotgun (WGS) entry which is preliminary data.</text>
</comment>
<proteinExistence type="predicted"/>
<feature type="domain" description="SPOR" evidence="1">
    <location>
        <begin position="44"/>
        <end position="122"/>
    </location>
</feature>
<dbReference type="InterPro" id="IPR007730">
    <property type="entry name" value="SPOR-like_dom"/>
</dbReference>
<protein>
    <recommendedName>
        <fullName evidence="1">SPOR domain-containing protein</fullName>
    </recommendedName>
</protein>
<dbReference type="GO" id="GO:0042834">
    <property type="term" value="F:peptidoglycan binding"/>
    <property type="evidence" value="ECO:0007669"/>
    <property type="project" value="InterPro"/>
</dbReference>
<dbReference type="InterPro" id="IPR036680">
    <property type="entry name" value="SPOR-like_sf"/>
</dbReference>
<sequence>MKYSYSYWFFGFFLILGIESISAQNSTNMSPQIKTLIAKKRAFNKDVGFGYRVQIFYGDESNAKNAQAKFASSYPDVYTKLTYDQPYWKVQVGNYKTKLEADKALLNFSEKFSGLIVISLLR</sequence>
<dbReference type="PROSITE" id="PS51724">
    <property type="entry name" value="SPOR"/>
    <property type="match status" value="1"/>
</dbReference>
<dbReference type="Proteomes" id="UP000237608">
    <property type="component" value="Unassembled WGS sequence"/>
</dbReference>
<dbReference type="OrthoDB" id="2473397at2"/>
<evidence type="ECO:0000313" key="3">
    <source>
        <dbReference type="Proteomes" id="UP000237608"/>
    </source>
</evidence>
<accession>A0A2S7WEH2</accession>
<evidence type="ECO:0000259" key="1">
    <source>
        <dbReference type="PROSITE" id="PS51724"/>
    </source>
</evidence>
<dbReference type="AlphaFoldDB" id="A0A2S7WEH2"/>
<name>A0A2S7WEH2_9FLAO</name>
<dbReference type="Pfam" id="PF05036">
    <property type="entry name" value="SPOR"/>
    <property type="match status" value="1"/>
</dbReference>
<dbReference type="Gene3D" id="3.30.70.1070">
    <property type="entry name" value="Sporulation related repeat"/>
    <property type="match status" value="1"/>
</dbReference>